<evidence type="ECO:0000313" key="5">
    <source>
        <dbReference type="Proteomes" id="UP000321058"/>
    </source>
</evidence>
<name>A0A512N229_9HYPH</name>
<keyword evidence="5" id="KW-1185">Reference proteome</keyword>
<dbReference type="InterPro" id="IPR013766">
    <property type="entry name" value="Thioredoxin_domain"/>
</dbReference>
<evidence type="ECO:0000259" key="3">
    <source>
        <dbReference type="PROSITE" id="PS51352"/>
    </source>
</evidence>
<evidence type="ECO:0000256" key="2">
    <source>
        <dbReference type="SAM" id="SignalP"/>
    </source>
</evidence>
<dbReference type="InterPro" id="IPR017937">
    <property type="entry name" value="Thioredoxin_CS"/>
</dbReference>
<dbReference type="EMBL" id="BKAJ01000004">
    <property type="protein sequence ID" value="GEP53038.1"/>
    <property type="molecule type" value="Genomic_DNA"/>
</dbReference>
<protein>
    <recommendedName>
        <fullName evidence="3">Thioredoxin domain-containing protein</fullName>
    </recommendedName>
</protein>
<gene>
    <name evidence="4" type="ORF">RSO01_02040</name>
</gene>
<dbReference type="PROSITE" id="PS51352">
    <property type="entry name" value="THIOREDOXIN_2"/>
    <property type="match status" value="1"/>
</dbReference>
<organism evidence="4 5">
    <name type="scientific">Reyranella soli</name>
    <dbReference type="NCBI Taxonomy" id="1230389"/>
    <lineage>
        <taxon>Bacteria</taxon>
        <taxon>Pseudomonadati</taxon>
        <taxon>Pseudomonadota</taxon>
        <taxon>Alphaproteobacteria</taxon>
        <taxon>Hyphomicrobiales</taxon>
        <taxon>Reyranellaceae</taxon>
        <taxon>Reyranella</taxon>
    </lineage>
</organism>
<keyword evidence="1" id="KW-0676">Redox-active center</keyword>
<feature type="domain" description="Thioredoxin" evidence="3">
    <location>
        <begin position="13"/>
        <end position="159"/>
    </location>
</feature>
<dbReference type="OrthoDB" id="6399635at2"/>
<evidence type="ECO:0000313" key="4">
    <source>
        <dbReference type="EMBL" id="GEP53038.1"/>
    </source>
</evidence>
<dbReference type="RefSeq" id="WP_147145267.1">
    <property type="nucleotide sequence ID" value="NZ_BKAJ01000004.1"/>
</dbReference>
<comment type="caution">
    <text evidence="4">The sequence shown here is derived from an EMBL/GenBank/DDBJ whole genome shotgun (WGS) entry which is preliminary data.</text>
</comment>
<proteinExistence type="predicted"/>
<sequence length="161" mass="17861">MRLSLFLALLLGLATVGPAKADPLPFERGSWAKLSAAHAGQPTVIHFWGLTCAPCLVEMPQWAALKKARPDMRLVLVAADPVPQDPERLDATLARFGLDKAESWSFTDRFYERLRYEIDPAWAGELPRTVMIDRDGKATVLPGVADLAQVRQWLDAQSKSH</sequence>
<evidence type="ECO:0000256" key="1">
    <source>
        <dbReference type="ARBA" id="ARBA00023284"/>
    </source>
</evidence>
<dbReference type="InterPro" id="IPR036249">
    <property type="entry name" value="Thioredoxin-like_sf"/>
</dbReference>
<dbReference type="Proteomes" id="UP000321058">
    <property type="component" value="Unassembled WGS sequence"/>
</dbReference>
<dbReference type="PROSITE" id="PS00194">
    <property type="entry name" value="THIOREDOXIN_1"/>
    <property type="match status" value="1"/>
</dbReference>
<feature type="signal peptide" evidence="2">
    <location>
        <begin position="1"/>
        <end position="21"/>
    </location>
</feature>
<keyword evidence="2" id="KW-0732">Signal</keyword>
<dbReference type="Gene3D" id="3.40.30.10">
    <property type="entry name" value="Glutaredoxin"/>
    <property type="match status" value="1"/>
</dbReference>
<dbReference type="GO" id="GO:0015036">
    <property type="term" value="F:disulfide oxidoreductase activity"/>
    <property type="evidence" value="ECO:0007669"/>
    <property type="project" value="UniProtKB-ARBA"/>
</dbReference>
<reference evidence="4 5" key="1">
    <citation type="submission" date="2019-07" db="EMBL/GenBank/DDBJ databases">
        <title>Whole genome shotgun sequence of Reyranella soli NBRC 108950.</title>
        <authorList>
            <person name="Hosoyama A."/>
            <person name="Uohara A."/>
            <person name="Ohji S."/>
            <person name="Ichikawa N."/>
        </authorList>
    </citation>
    <scope>NUCLEOTIDE SEQUENCE [LARGE SCALE GENOMIC DNA]</scope>
    <source>
        <strain evidence="4 5">NBRC 108950</strain>
    </source>
</reference>
<accession>A0A512N229</accession>
<dbReference type="SUPFAM" id="SSF52833">
    <property type="entry name" value="Thioredoxin-like"/>
    <property type="match status" value="1"/>
</dbReference>
<dbReference type="AlphaFoldDB" id="A0A512N229"/>
<feature type="chain" id="PRO_5021870974" description="Thioredoxin domain-containing protein" evidence="2">
    <location>
        <begin position="22"/>
        <end position="161"/>
    </location>
</feature>
<dbReference type="CDD" id="cd02966">
    <property type="entry name" value="TlpA_like_family"/>
    <property type="match status" value="1"/>
</dbReference>